<dbReference type="RefSeq" id="XP_030352662.1">
    <property type="nucleotide sequence ID" value="XM_030496802.1"/>
</dbReference>
<keyword evidence="3" id="KW-1185">Reference proteome</keyword>
<accession>A0A672U0C8</accession>
<dbReference type="InParanoid" id="A0A672U0C8"/>
<reference evidence="2 3" key="1">
    <citation type="submission" date="2019-11" db="EMBL/GenBank/DDBJ databases">
        <title>Strigops habroptila (kakapo) genome, bStrHab1, primary haplotype, v2.</title>
        <authorList>
            <person name="Jarvis E.D."/>
            <person name="Howard J."/>
            <person name="Rhie A."/>
            <person name="Phillippy A."/>
            <person name="Korlach J."/>
            <person name="Digby A."/>
            <person name="Iorns D."/>
            <person name="Eason D."/>
            <person name="Robertson B."/>
            <person name="Raemaekers T."/>
            <person name="Howe K."/>
            <person name="Lewin H."/>
            <person name="Damas J."/>
            <person name="Hastie A."/>
            <person name="Tracey A."/>
            <person name="Chow W."/>
            <person name="Fedrigo O."/>
        </authorList>
    </citation>
    <scope>NUCLEOTIDE SEQUENCE [LARGE SCALE GENOMIC DNA]</scope>
</reference>
<dbReference type="RefSeq" id="XP_030352663.1">
    <property type="nucleotide sequence ID" value="XM_030496803.1"/>
</dbReference>
<name>A0A672U0C8_STRHB</name>
<dbReference type="InterPro" id="IPR027932">
    <property type="entry name" value="DUF4606"/>
</dbReference>
<dbReference type="CTD" id="120913761"/>
<dbReference type="OMA" id="SQCPSCN"/>
<dbReference type="GeneTree" id="ENSGT00940000166620"/>
<feature type="compositionally biased region" description="Acidic residues" evidence="1">
    <location>
        <begin position="33"/>
        <end position="44"/>
    </location>
</feature>
<dbReference type="GeneID" id="115612509"/>
<reference evidence="2" key="2">
    <citation type="submission" date="2025-08" db="UniProtKB">
        <authorList>
            <consortium name="Ensembl"/>
        </authorList>
    </citation>
    <scope>IDENTIFICATION</scope>
</reference>
<dbReference type="OrthoDB" id="9976953at2759"/>
<dbReference type="AlphaFoldDB" id="A0A672U0C8"/>
<organism evidence="2 3">
    <name type="scientific">Strigops habroptila</name>
    <name type="common">Kakapo</name>
    <dbReference type="NCBI Taxonomy" id="2489341"/>
    <lineage>
        <taxon>Eukaryota</taxon>
        <taxon>Metazoa</taxon>
        <taxon>Chordata</taxon>
        <taxon>Craniata</taxon>
        <taxon>Vertebrata</taxon>
        <taxon>Euteleostomi</taxon>
        <taxon>Archelosauria</taxon>
        <taxon>Archosauria</taxon>
        <taxon>Dinosauria</taxon>
        <taxon>Saurischia</taxon>
        <taxon>Theropoda</taxon>
        <taxon>Coelurosauria</taxon>
        <taxon>Aves</taxon>
        <taxon>Neognathae</taxon>
        <taxon>Neoaves</taxon>
        <taxon>Telluraves</taxon>
        <taxon>Australaves</taxon>
        <taxon>Psittaciformes</taxon>
        <taxon>Psittacidae</taxon>
        <taxon>Strigops</taxon>
    </lineage>
</organism>
<sequence>MLTAPADSSGDSKKQLMELSQSHSSSGLHYSEDTFESFSEEEEAQWQSDPPVSYCSTEDVEGSAVSDEQPEVADSAAAERDLVGRWIGLISKESGIKQDRLVIKTHAEMSELLDGELDALRSFCTMKISRIRRQLISKQANGGKSRKLQQGLTAKKPESSDLSYIVPDGLMNRIRLKNIREAVKQVTEAQIHEPSVCPECQEKEAELAKITFHRRKKVLMENALIQEKLDEQIYSRDALTLLGEALGSLPKLSEDPRNLRQRLKDKGWVEFGGCLKSSASSK</sequence>
<dbReference type="KEGG" id="shab:115612509"/>
<evidence type="ECO:0000256" key="1">
    <source>
        <dbReference type="SAM" id="MobiDB-lite"/>
    </source>
</evidence>
<feature type="region of interest" description="Disordered" evidence="1">
    <location>
        <begin position="1"/>
        <end position="75"/>
    </location>
</feature>
<feature type="compositionally biased region" description="Low complexity" evidence="1">
    <location>
        <begin position="19"/>
        <end position="29"/>
    </location>
</feature>
<protein>
    <submittedName>
        <fullName evidence="2">Uncharacterized protein</fullName>
    </submittedName>
</protein>
<dbReference type="RefSeq" id="XP_030352664.1">
    <property type="nucleotide sequence ID" value="XM_030496804.1"/>
</dbReference>
<dbReference type="PANTHER" id="PTHR35256:SF1">
    <property type="entry name" value="EXPRESSED SEQUENCE AI429214"/>
    <property type="match status" value="1"/>
</dbReference>
<gene>
    <name evidence="2" type="primary">C9H8orf48</name>
</gene>
<reference evidence="2" key="3">
    <citation type="submission" date="2025-09" db="UniProtKB">
        <authorList>
            <consortium name="Ensembl"/>
        </authorList>
    </citation>
    <scope>IDENTIFICATION</scope>
</reference>
<dbReference type="Ensembl" id="ENSSHBT00005009509.1">
    <property type="protein sequence ID" value="ENSSHBP00005007907.1"/>
    <property type="gene ID" value="ENSSHBG00005006890.1"/>
</dbReference>
<evidence type="ECO:0000313" key="3">
    <source>
        <dbReference type="Proteomes" id="UP000472266"/>
    </source>
</evidence>
<evidence type="ECO:0000313" key="2">
    <source>
        <dbReference type="Ensembl" id="ENSSHBP00005007907.1"/>
    </source>
</evidence>
<dbReference type="Proteomes" id="UP000472266">
    <property type="component" value="Chromosome 10"/>
</dbReference>
<feature type="compositionally biased region" description="Polar residues" evidence="1">
    <location>
        <begin position="45"/>
        <end position="56"/>
    </location>
</feature>
<dbReference type="Pfam" id="PF15379">
    <property type="entry name" value="DUF4606"/>
    <property type="match status" value="1"/>
</dbReference>
<proteinExistence type="predicted"/>
<dbReference type="PANTHER" id="PTHR35256">
    <property type="entry name" value="CHROMOSOME 8 OPEN READING FRAME 48"/>
    <property type="match status" value="1"/>
</dbReference>